<feature type="transmembrane region" description="Helical" evidence="6">
    <location>
        <begin position="270"/>
        <end position="291"/>
    </location>
</feature>
<dbReference type="OrthoDB" id="6076970at2759"/>
<keyword evidence="3 6" id="KW-1133">Transmembrane helix</keyword>
<evidence type="ECO:0000256" key="5">
    <source>
        <dbReference type="RuleBase" id="RU000688"/>
    </source>
</evidence>
<evidence type="ECO:0000256" key="1">
    <source>
        <dbReference type="ARBA" id="ARBA00004370"/>
    </source>
</evidence>
<dbReference type="Pfam" id="PF00001">
    <property type="entry name" value="7tm_1"/>
    <property type="match status" value="1"/>
</dbReference>
<keyword evidence="5 8" id="KW-0675">Receptor</keyword>
<feature type="transmembrane region" description="Helical" evidence="6">
    <location>
        <begin position="20"/>
        <end position="45"/>
    </location>
</feature>
<dbReference type="Gene3D" id="1.20.1070.10">
    <property type="entry name" value="Rhodopsin 7-helix transmembrane proteins"/>
    <property type="match status" value="1"/>
</dbReference>
<evidence type="ECO:0000256" key="2">
    <source>
        <dbReference type="ARBA" id="ARBA00022692"/>
    </source>
</evidence>
<evidence type="ECO:0000256" key="4">
    <source>
        <dbReference type="ARBA" id="ARBA00023136"/>
    </source>
</evidence>
<dbReference type="InterPro" id="IPR017452">
    <property type="entry name" value="GPCR_Rhodpsn_7TM"/>
</dbReference>
<evidence type="ECO:0000256" key="6">
    <source>
        <dbReference type="SAM" id="Phobius"/>
    </source>
</evidence>
<dbReference type="InterPro" id="IPR000276">
    <property type="entry name" value="GPCR_Rhodpsn"/>
</dbReference>
<dbReference type="PANTHER" id="PTHR45698">
    <property type="entry name" value="TRACE AMINE-ASSOCIATED RECEPTOR 19N-RELATED"/>
    <property type="match status" value="1"/>
</dbReference>
<keyword evidence="9" id="KW-1185">Reference proteome</keyword>
<keyword evidence="2 5" id="KW-0812">Transmembrane</keyword>
<organism evidence="8 9">
    <name type="scientific">Holothuria leucospilota</name>
    <name type="common">Black long sea cucumber</name>
    <name type="synonym">Mertensiothuria leucospilota</name>
    <dbReference type="NCBI Taxonomy" id="206669"/>
    <lineage>
        <taxon>Eukaryota</taxon>
        <taxon>Metazoa</taxon>
        <taxon>Echinodermata</taxon>
        <taxon>Eleutherozoa</taxon>
        <taxon>Echinozoa</taxon>
        <taxon>Holothuroidea</taxon>
        <taxon>Aspidochirotacea</taxon>
        <taxon>Aspidochirotida</taxon>
        <taxon>Holothuriidae</taxon>
        <taxon>Holothuria</taxon>
    </lineage>
</organism>
<dbReference type="GO" id="GO:0004930">
    <property type="term" value="F:G protein-coupled receptor activity"/>
    <property type="evidence" value="ECO:0007669"/>
    <property type="project" value="UniProtKB-KW"/>
</dbReference>
<dbReference type="GO" id="GO:0016020">
    <property type="term" value="C:membrane"/>
    <property type="evidence" value="ECO:0007669"/>
    <property type="project" value="UniProtKB-SubCell"/>
</dbReference>
<accession>A0A9Q1CHD1</accession>
<evidence type="ECO:0000256" key="3">
    <source>
        <dbReference type="ARBA" id="ARBA00022989"/>
    </source>
</evidence>
<feature type="domain" description="G-protein coupled receptors family 1 profile" evidence="7">
    <location>
        <begin position="36"/>
        <end position="289"/>
    </location>
</feature>
<comment type="similarity">
    <text evidence="5">Belongs to the G-protein coupled receptor 1 family.</text>
</comment>
<comment type="caution">
    <text evidence="8">The sequence shown here is derived from an EMBL/GenBank/DDBJ whole genome shotgun (WGS) entry which is preliminary data.</text>
</comment>
<name>A0A9Q1CHD1_HOLLE</name>
<proteinExistence type="inferred from homology"/>
<dbReference type="PROSITE" id="PS00237">
    <property type="entry name" value="G_PROTEIN_RECEP_F1_1"/>
    <property type="match status" value="1"/>
</dbReference>
<sequence>MANTTAVTTPTMPDQVPVNVFLKVCFAIIGCVGATGNGLVLYIFYKTPELQKTPNILIGHQCLVDLISSIAVFFSFIPSTINLRQLFITNVALANFICKIWVSEFCYWVLLKTSTTNLVFITIERYVAVVRPEEYRRRASKNISIGACILAWIIGVILNFHVPCIHQVTEAGECSSEMSQTASVERSIIAIITFMTTLVMPTAVIIFVYGSIVCTLRSNPFQQRETRRSVRDAYVTLFIVSVTYTICWTPDMTLFLHHNIFTPHDWTDPFHRFAILLAMSNVCLNPIIYAMKFKNFQRGLLHQFG</sequence>
<feature type="transmembrane region" description="Helical" evidence="6">
    <location>
        <begin position="188"/>
        <end position="212"/>
    </location>
</feature>
<dbReference type="EMBL" id="JAIZAY010000003">
    <property type="protein sequence ID" value="KAJ8044649.1"/>
    <property type="molecule type" value="Genomic_DNA"/>
</dbReference>
<dbReference type="PANTHER" id="PTHR45698:SF1">
    <property type="entry name" value="TRACE AMINE-ASSOCIATED RECEPTOR 13C-LIKE"/>
    <property type="match status" value="1"/>
</dbReference>
<keyword evidence="5" id="KW-0807">Transducer</keyword>
<keyword evidence="4 6" id="KW-0472">Membrane</keyword>
<feature type="transmembrane region" description="Helical" evidence="6">
    <location>
        <begin position="233"/>
        <end position="250"/>
    </location>
</feature>
<keyword evidence="5" id="KW-0297">G-protein coupled receptor</keyword>
<feature type="transmembrane region" description="Helical" evidence="6">
    <location>
        <begin position="143"/>
        <end position="162"/>
    </location>
</feature>
<comment type="subcellular location">
    <subcellularLocation>
        <location evidence="1">Membrane</location>
    </subcellularLocation>
</comment>
<dbReference type="SMART" id="SM01381">
    <property type="entry name" value="7TM_GPCR_Srsx"/>
    <property type="match status" value="1"/>
</dbReference>
<feature type="transmembrane region" description="Helical" evidence="6">
    <location>
        <begin position="57"/>
        <end position="77"/>
    </location>
</feature>
<dbReference type="CDD" id="cd00637">
    <property type="entry name" value="7tm_classA_rhodopsin-like"/>
    <property type="match status" value="1"/>
</dbReference>
<dbReference type="Proteomes" id="UP001152320">
    <property type="component" value="Chromosome 3"/>
</dbReference>
<protein>
    <submittedName>
        <fullName evidence="8">Bombesin receptor subtype-3</fullName>
    </submittedName>
</protein>
<dbReference type="SUPFAM" id="SSF81321">
    <property type="entry name" value="Family A G protein-coupled receptor-like"/>
    <property type="match status" value="1"/>
</dbReference>
<evidence type="ECO:0000313" key="8">
    <source>
        <dbReference type="EMBL" id="KAJ8044649.1"/>
    </source>
</evidence>
<evidence type="ECO:0000313" key="9">
    <source>
        <dbReference type="Proteomes" id="UP001152320"/>
    </source>
</evidence>
<gene>
    <name evidence="8" type="ORF">HOLleu_07440</name>
</gene>
<dbReference type="AlphaFoldDB" id="A0A9Q1CHD1"/>
<dbReference type="PROSITE" id="PS50262">
    <property type="entry name" value="G_PROTEIN_RECEP_F1_2"/>
    <property type="match status" value="1"/>
</dbReference>
<reference evidence="8" key="1">
    <citation type="submission" date="2021-10" db="EMBL/GenBank/DDBJ databases">
        <title>Tropical sea cucumber genome reveals ecological adaptation and Cuvierian tubules defense mechanism.</title>
        <authorList>
            <person name="Chen T."/>
        </authorList>
    </citation>
    <scope>NUCLEOTIDE SEQUENCE</scope>
    <source>
        <strain evidence="8">Nanhai2018</strain>
        <tissue evidence="8">Muscle</tissue>
    </source>
</reference>
<evidence type="ECO:0000259" key="7">
    <source>
        <dbReference type="PROSITE" id="PS50262"/>
    </source>
</evidence>
<dbReference type="PRINTS" id="PR00237">
    <property type="entry name" value="GPCRRHODOPSN"/>
</dbReference>